<dbReference type="InterPro" id="IPR050066">
    <property type="entry name" value="UvrABC_protein_C"/>
</dbReference>
<dbReference type="InterPro" id="IPR036876">
    <property type="entry name" value="UVR_dom_sf"/>
</dbReference>
<dbReference type="InterPro" id="IPR001943">
    <property type="entry name" value="UVR_dom"/>
</dbReference>
<dbReference type="Proteomes" id="UP000008366">
    <property type="component" value="Unassembled WGS sequence"/>
</dbReference>
<dbReference type="Gene3D" id="3.30.420.10">
    <property type="entry name" value="Ribonuclease H-like superfamily/Ribonuclease H"/>
    <property type="match status" value="1"/>
</dbReference>
<dbReference type="Gene3D" id="3.40.1440.10">
    <property type="entry name" value="GIY-YIG endonuclease"/>
    <property type="match status" value="1"/>
</dbReference>
<keyword evidence="1" id="KW-0269">Exonuclease</keyword>
<dbReference type="SUPFAM" id="SSF53098">
    <property type="entry name" value="Ribonuclease H-like"/>
    <property type="match status" value="1"/>
</dbReference>
<dbReference type="InterPro" id="IPR035901">
    <property type="entry name" value="GIY-YIG_endonuc_sf"/>
</dbReference>
<feature type="domain" description="UVR" evidence="2">
    <location>
        <begin position="441"/>
        <end position="476"/>
    </location>
</feature>
<dbReference type="NCBIfam" id="NF005905">
    <property type="entry name" value="PRK07883.1-3"/>
    <property type="match status" value="1"/>
</dbReference>
<dbReference type="InterPro" id="IPR012337">
    <property type="entry name" value="RNaseH-like_sf"/>
</dbReference>
<dbReference type="PANTHER" id="PTHR30562:SF1">
    <property type="entry name" value="UVRABC SYSTEM PROTEIN C"/>
    <property type="match status" value="1"/>
</dbReference>
<dbReference type="CDD" id="cd10434">
    <property type="entry name" value="GIY-YIG_UvrC_Cho"/>
    <property type="match status" value="1"/>
</dbReference>
<keyword evidence="1" id="KW-0540">Nuclease</keyword>
<dbReference type="SUPFAM" id="SSF82771">
    <property type="entry name" value="GIY-YIG endonuclease"/>
    <property type="match status" value="1"/>
</dbReference>
<dbReference type="Pfam" id="PF00929">
    <property type="entry name" value="RNase_T"/>
    <property type="match status" value="1"/>
</dbReference>
<dbReference type="NCBIfam" id="NF005907">
    <property type="entry name" value="PRK07883.1-5"/>
    <property type="match status" value="1"/>
</dbReference>
<dbReference type="SUPFAM" id="SSF46600">
    <property type="entry name" value="C-terminal UvrC-binding domain of UvrB"/>
    <property type="match status" value="1"/>
</dbReference>
<dbReference type="GO" id="GO:0003677">
    <property type="term" value="F:DNA binding"/>
    <property type="evidence" value="ECO:0007669"/>
    <property type="project" value="InterPro"/>
</dbReference>
<protein>
    <submittedName>
        <fullName evidence="4">DNA polymerase III subunit epsilon</fullName>
    </submittedName>
</protein>
<dbReference type="PANTHER" id="PTHR30562">
    <property type="entry name" value="UVRC/OXIDOREDUCTASE"/>
    <property type="match status" value="1"/>
</dbReference>
<dbReference type="eggNOG" id="COG0322">
    <property type="taxonomic scope" value="Bacteria"/>
</dbReference>
<dbReference type="InterPro" id="IPR047296">
    <property type="entry name" value="GIY-YIG_UvrC_Cho"/>
</dbReference>
<dbReference type="PROSITE" id="PS50164">
    <property type="entry name" value="GIY_YIG"/>
    <property type="match status" value="1"/>
</dbReference>
<keyword evidence="5" id="KW-1185">Reference proteome</keyword>
<accession>K6WCD8</accession>
<keyword evidence="1" id="KW-0378">Hydrolase</keyword>
<dbReference type="eggNOG" id="COG2176">
    <property type="taxonomic scope" value="Bacteria"/>
</dbReference>
<dbReference type="NCBIfam" id="TIGR00573">
    <property type="entry name" value="dnaq"/>
    <property type="match status" value="1"/>
</dbReference>
<feature type="domain" description="GIY-YIG" evidence="3">
    <location>
        <begin position="253"/>
        <end position="331"/>
    </location>
</feature>
<dbReference type="InterPro" id="IPR006054">
    <property type="entry name" value="DnaQ"/>
</dbReference>
<dbReference type="STRING" id="1184609.KILIM_052_00280"/>
<comment type="caution">
    <text evidence="4">The sequence shown here is derived from an EMBL/GenBank/DDBJ whole genome shotgun (WGS) entry which is preliminary data.</text>
</comment>
<dbReference type="InterPro" id="IPR000305">
    <property type="entry name" value="GIY-YIG_endonuc"/>
</dbReference>
<reference evidence="4 5" key="1">
    <citation type="submission" date="2012-08" db="EMBL/GenBank/DDBJ databases">
        <title>Whole genome shotgun sequence of Kineosphaera limosa NBRC 100340.</title>
        <authorList>
            <person name="Yoshida I."/>
            <person name="Isaki S."/>
            <person name="Hosoyama A."/>
            <person name="Tsuchikane K."/>
            <person name="Katsumata H."/>
            <person name="Ando Y."/>
            <person name="Ohji S."/>
            <person name="Hamada M."/>
            <person name="Tamura T."/>
            <person name="Yamazoe A."/>
            <person name="Yamazaki S."/>
            <person name="Fujita N."/>
        </authorList>
    </citation>
    <scope>NUCLEOTIDE SEQUENCE [LARGE SCALE GENOMIC DNA]</scope>
    <source>
        <strain evidence="4 5">NBRC 100340</strain>
    </source>
</reference>
<dbReference type="PROSITE" id="PS50151">
    <property type="entry name" value="UVR"/>
    <property type="match status" value="1"/>
</dbReference>
<dbReference type="GO" id="GO:0003887">
    <property type="term" value="F:DNA-directed DNA polymerase activity"/>
    <property type="evidence" value="ECO:0007669"/>
    <property type="project" value="InterPro"/>
</dbReference>
<dbReference type="SMART" id="SM00479">
    <property type="entry name" value="EXOIII"/>
    <property type="match status" value="1"/>
</dbReference>
<evidence type="ECO:0000313" key="5">
    <source>
        <dbReference type="Proteomes" id="UP000008366"/>
    </source>
</evidence>
<evidence type="ECO:0000313" key="4">
    <source>
        <dbReference type="EMBL" id="GAB96930.1"/>
    </source>
</evidence>
<dbReference type="GO" id="GO:0006289">
    <property type="term" value="P:nucleotide-excision repair"/>
    <property type="evidence" value="ECO:0007669"/>
    <property type="project" value="InterPro"/>
</dbReference>
<dbReference type="EMBL" id="BAHD01000052">
    <property type="protein sequence ID" value="GAB96930.1"/>
    <property type="molecule type" value="Genomic_DNA"/>
</dbReference>
<proteinExistence type="predicted"/>
<organism evidence="4 5">
    <name type="scientific">Kineosphaera limosa NBRC 100340</name>
    <dbReference type="NCBI Taxonomy" id="1184609"/>
    <lineage>
        <taxon>Bacteria</taxon>
        <taxon>Bacillati</taxon>
        <taxon>Actinomycetota</taxon>
        <taxon>Actinomycetes</taxon>
        <taxon>Micrococcales</taxon>
        <taxon>Dermatophilaceae</taxon>
        <taxon>Kineosphaera</taxon>
    </lineage>
</organism>
<dbReference type="InterPro" id="IPR036397">
    <property type="entry name" value="RNaseH_sf"/>
</dbReference>
<gene>
    <name evidence="4" type="primary">dnaQ</name>
    <name evidence="4" type="ORF">KILIM_052_00280</name>
</gene>
<dbReference type="InterPro" id="IPR013520">
    <property type="entry name" value="Ribonucl_H"/>
</dbReference>
<dbReference type="SMART" id="SM00465">
    <property type="entry name" value="GIYc"/>
    <property type="match status" value="1"/>
</dbReference>
<evidence type="ECO:0000259" key="3">
    <source>
        <dbReference type="PROSITE" id="PS50164"/>
    </source>
</evidence>
<evidence type="ECO:0000259" key="2">
    <source>
        <dbReference type="PROSITE" id="PS50151"/>
    </source>
</evidence>
<dbReference type="Pfam" id="PF01541">
    <property type="entry name" value="GIY-YIG"/>
    <property type="match status" value="1"/>
</dbReference>
<dbReference type="FunFam" id="3.30.420.10:FF:000045">
    <property type="entry name" value="3'-5' exonuclease DinG"/>
    <property type="match status" value="1"/>
</dbReference>
<sequence>MLAPTVWAMSSTPTPTLPIHPALAPAGRTAQASRAHGVQATFDDLGTPLAQVTFVVVDLETTGGSSIECAITEIGAVKVRGGEVLGQFQTLVNPGEPIPAVISVLTGITDSMVAGAPRIATVLPSFLEFVGNSVLVAHNAPFDVGFLRAAADRLGIDWPGYQVLDTVKLARQLVGRDEAPNHKLASLARLFGATQTPDHRALHDARATVDVLHALIGRVGNLGVHTLEELLAYSGRVSEAQRRKRHLARDLPSAPGVYQFRDERGRVLYVGTSVDIRRRVSTYFTASEQRSRMAEMVNLAESVTPIVCATPLEAAVRELRLIAQHEPPYNRRSRRPHRRPWVKVTIEAFPRLSIVRDLRPDGACYAGPFASVHDAQAAIDGVHDVLPLRQCSKRLSRTRASPACMLADLDRCLAPCTLGAATAGYGSVVEQLREALRGSSREVLGLLGHRMRQLSQDERYEEAALARDRLRSLSRAIDRAQRVAALTGVAHLVAARRHPLGGWEIVCARHGRMAGATRTPRGADPMPYIAACTATAEVVEAPAVPAATTLIEETELLLRWLDTDGVRLVEVDGAWTCPLGASAALLEPRRTTRHPVDW</sequence>
<dbReference type="GO" id="GO:0009380">
    <property type="term" value="C:excinuclease repair complex"/>
    <property type="evidence" value="ECO:0007669"/>
    <property type="project" value="TreeGrafter"/>
</dbReference>
<name>K6WCD8_9MICO</name>
<dbReference type="GO" id="GO:0006260">
    <property type="term" value="P:DNA replication"/>
    <property type="evidence" value="ECO:0007669"/>
    <property type="project" value="InterPro"/>
</dbReference>
<dbReference type="GO" id="GO:0004527">
    <property type="term" value="F:exonuclease activity"/>
    <property type="evidence" value="ECO:0007669"/>
    <property type="project" value="UniProtKB-KW"/>
</dbReference>
<dbReference type="AlphaFoldDB" id="K6WCD8"/>
<dbReference type="CDD" id="cd06127">
    <property type="entry name" value="DEDDh"/>
    <property type="match status" value="1"/>
</dbReference>
<evidence type="ECO:0000256" key="1">
    <source>
        <dbReference type="ARBA" id="ARBA00022839"/>
    </source>
</evidence>